<dbReference type="InterPro" id="IPR007044">
    <property type="entry name" value="Cyclodeamin/CycHdrlase"/>
</dbReference>
<evidence type="ECO:0000256" key="1">
    <source>
        <dbReference type="SAM" id="Coils"/>
    </source>
</evidence>
<accession>A0A3Q9HS91</accession>
<dbReference type="KEGG" id="aft:BBF96_15250"/>
<keyword evidence="1" id="KW-0175">Coiled coil</keyword>
<evidence type="ECO:0000313" key="4">
    <source>
        <dbReference type="Proteomes" id="UP000267250"/>
    </source>
</evidence>
<evidence type="ECO:0000313" key="3">
    <source>
        <dbReference type="EMBL" id="AZR74612.1"/>
    </source>
</evidence>
<dbReference type="EMBL" id="CP016379">
    <property type="protein sequence ID" value="AZR74612.1"/>
    <property type="molecule type" value="Genomic_DNA"/>
</dbReference>
<dbReference type="GO" id="GO:0003824">
    <property type="term" value="F:catalytic activity"/>
    <property type="evidence" value="ECO:0007669"/>
    <property type="project" value="InterPro"/>
</dbReference>
<name>A0A3Q9HS91_9FIRM</name>
<dbReference type="OrthoDB" id="7959174at2"/>
<dbReference type="SUPFAM" id="SSF101262">
    <property type="entry name" value="Methenyltetrahydrofolate cyclohydrolase-like"/>
    <property type="match status" value="1"/>
</dbReference>
<reference evidence="3 4" key="1">
    <citation type="submission" date="2016-07" db="EMBL/GenBank/DDBJ databases">
        <title>Genome and transcriptome analysis of iron-reducing fermentative bacteria Anoxybacter fermentans.</title>
        <authorList>
            <person name="Zeng X."/>
            <person name="Shao Z."/>
        </authorList>
    </citation>
    <scope>NUCLEOTIDE SEQUENCE [LARGE SCALE GENOMIC DNA]</scope>
    <source>
        <strain evidence="3 4">DY22613</strain>
    </source>
</reference>
<keyword evidence="4" id="KW-1185">Reference proteome</keyword>
<dbReference type="Proteomes" id="UP000267250">
    <property type="component" value="Chromosome"/>
</dbReference>
<sequence length="206" mass="22053">MLNDMKVADFLSELASNSPAPGGGSVAALAGALSGSLVSMVGRLSGKCEEAQKQIKEIIKISDQLVEELKELIEKDTQAFNQVMAAFKMPKGTDEEKAARSRAIQKGMKEAALVPLKVMEKAVKVMELAREIAEVGNQNAITDAGVAGLMGYAAVKGAAYNVQINLLSIKDEDFKREKADRVSEILIKAKNLSMEIENTVEKALGV</sequence>
<feature type="coiled-coil region" evidence="1">
    <location>
        <begin position="48"/>
        <end position="75"/>
    </location>
</feature>
<organism evidence="3 4">
    <name type="scientific">Anoxybacter fermentans</name>
    <dbReference type="NCBI Taxonomy" id="1323375"/>
    <lineage>
        <taxon>Bacteria</taxon>
        <taxon>Bacillati</taxon>
        <taxon>Bacillota</taxon>
        <taxon>Clostridia</taxon>
        <taxon>Halanaerobiales</taxon>
        <taxon>Anoxybacter</taxon>
    </lineage>
</organism>
<dbReference type="AlphaFoldDB" id="A0A3Q9HS91"/>
<feature type="domain" description="Cyclodeaminase/cyclohydrolase" evidence="2">
    <location>
        <begin position="7"/>
        <end position="183"/>
    </location>
</feature>
<gene>
    <name evidence="3" type="ORF">BBF96_15250</name>
</gene>
<protein>
    <recommendedName>
        <fullName evidence="2">Cyclodeaminase/cyclohydrolase domain-containing protein</fullName>
    </recommendedName>
</protein>
<proteinExistence type="predicted"/>
<dbReference type="Pfam" id="PF04961">
    <property type="entry name" value="FTCD_C"/>
    <property type="match status" value="1"/>
</dbReference>
<evidence type="ECO:0000259" key="2">
    <source>
        <dbReference type="Pfam" id="PF04961"/>
    </source>
</evidence>
<dbReference type="RefSeq" id="WP_127017974.1">
    <property type="nucleotide sequence ID" value="NZ_CP016379.1"/>
</dbReference>
<dbReference type="InterPro" id="IPR036178">
    <property type="entry name" value="Formintransfe-cycloase-like_sf"/>
</dbReference>
<dbReference type="Gene3D" id="1.20.120.680">
    <property type="entry name" value="Formiminotetrahydrofolate cyclodeaminase monomer, up-and-down helical bundle"/>
    <property type="match status" value="1"/>
</dbReference>